<dbReference type="PANTHER" id="PTHR48022">
    <property type="entry name" value="PLASTIDIC GLUCOSE TRANSPORTER 4"/>
    <property type="match status" value="1"/>
</dbReference>
<comment type="caution">
    <text evidence="11">The sequence shown here is derived from an EMBL/GenBank/DDBJ whole genome shotgun (WGS) entry which is preliminary data.</text>
</comment>
<keyword evidence="4 9" id="KW-0812">Transmembrane</keyword>
<organism evidence="11 12">
    <name type="scientific">Cyphellophora attinorum</name>
    <dbReference type="NCBI Taxonomy" id="1664694"/>
    <lineage>
        <taxon>Eukaryota</taxon>
        <taxon>Fungi</taxon>
        <taxon>Dikarya</taxon>
        <taxon>Ascomycota</taxon>
        <taxon>Pezizomycotina</taxon>
        <taxon>Eurotiomycetes</taxon>
        <taxon>Chaetothyriomycetidae</taxon>
        <taxon>Chaetothyriales</taxon>
        <taxon>Cyphellophoraceae</taxon>
        <taxon>Cyphellophora</taxon>
    </lineage>
</organism>
<feature type="transmembrane region" description="Helical" evidence="9">
    <location>
        <begin position="368"/>
        <end position="393"/>
    </location>
</feature>
<dbReference type="PANTHER" id="PTHR48022:SF26">
    <property type="entry name" value="MAJOR FACILITATOR SUPERFAMILY (MFS) PROFILE DOMAIN-CONTAINING PROTEIN-RELATED"/>
    <property type="match status" value="1"/>
</dbReference>
<accession>A0A0N1P0G6</accession>
<evidence type="ECO:0000256" key="8">
    <source>
        <dbReference type="SAM" id="MobiDB-lite"/>
    </source>
</evidence>
<comment type="similarity">
    <text evidence="2 7">Belongs to the major facilitator superfamily. Sugar transporter (TC 2.A.1.1) family.</text>
</comment>
<dbReference type="RefSeq" id="XP_018002175.1">
    <property type="nucleotide sequence ID" value="XM_018150263.1"/>
</dbReference>
<evidence type="ECO:0000256" key="7">
    <source>
        <dbReference type="RuleBase" id="RU003346"/>
    </source>
</evidence>
<dbReference type="InterPro" id="IPR005828">
    <property type="entry name" value="MFS_sugar_transport-like"/>
</dbReference>
<dbReference type="InterPro" id="IPR050360">
    <property type="entry name" value="MFS_Sugar_Transporters"/>
</dbReference>
<feature type="transmembrane region" description="Helical" evidence="9">
    <location>
        <begin position="175"/>
        <end position="196"/>
    </location>
</feature>
<reference evidence="11 12" key="1">
    <citation type="submission" date="2015-06" db="EMBL/GenBank/DDBJ databases">
        <title>Draft genome of the ant-associated black yeast Phialophora attae CBS 131958.</title>
        <authorList>
            <person name="Moreno L.F."/>
            <person name="Stielow B.J."/>
            <person name="de Hoog S."/>
            <person name="Vicente V.A."/>
            <person name="Weiss V.A."/>
            <person name="de Vries M."/>
            <person name="Cruz L.M."/>
            <person name="Souza E.M."/>
        </authorList>
    </citation>
    <scope>NUCLEOTIDE SEQUENCE [LARGE SCALE GENOMIC DNA]</scope>
    <source>
        <strain evidence="11 12">CBS 131958</strain>
    </source>
</reference>
<dbReference type="EMBL" id="LFJN01000007">
    <property type="protein sequence ID" value="KPI42212.1"/>
    <property type="molecule type" value="Genomic_DNA"/>
</dbReference>
<evidence type="ECO:0000256" key="4">
    <source>
        <dbReference type="ARBA" id="ARBA00022692"/>
    </source>
</evidence>
<dbReference type="NCBIfam" id="TIGR00879">
    <property type="entry name" value="SP"/>
    <property type="match status" value="1"/>
</dbReference>
<feature type="domain" description="Major facilitator superfamily (MFS) profile" evidence="10">
    <location>
        <begin position="17"/>
        <end position="459"/>
    </location>
</feature>
<dbReference type="VEuPathDB" id="FungiDB:AB675_9703"/>
<dbReference type="Pfam" id="PF00083">
    <property type="entry name" value="Sugar_tr"/>
    <property type="match status" value="1"/>
</dbReference>
<dbReference type="GeneID" id="28742143"/>
<dbReference type="InterPro" id="IPR003663">
    <property type="entry name" value="Sugar/inositol_transpt"/>
</dbReference>
<dbReference type="OrthoDB" id="6339427at2759"/>
<dbReference type="PRINTS" id="PR00171">
    <property type="entry name" value="SUGRTRNSPORT"/>
</dbReference>
<keyword evidence="5 9" id="KW-1133">Transmembrane helix</keyword>
<keyword evidence="12" id="KW-1185">Reference proteome</keyword>
<dbReference type="SUPFAM" id="SSF103473">
    <property type="entry name" value="MFS general substrate transporter"/>
    <property type="match status" value="1"/>
</dbReference>
<dbReference type="InterPro" id="IPR036259">
    <property type="entry name" value="MFS_trans_sf"/>
</dbReference>
<dbReference type="PROSITE" id="PS50850">
    <property type="entry name" value="MFS"/>
    <property type="match status" value="1"/>
</dbReference>
<keyword evidence="3 7" id="KW-0813">Transport</keyword>
<evidence type="ECO:0000256" key="3">
    <source>
        <dbReference type="ARBA" id="ARBA00022448"/>
    </source>
</evidence>
<dbReference type="Proteomes" id="UP000038010">
    <property type="component" value="Unassembled WGS sequence"/>
</dbReference>
<proteinExistence type="inferred from homology"/>
<evidence type="ECO:0000313" key="11">
    <source>
        <dbReference type="EMBL" id="KPI42212.1"/>
    </source>
</evidence>
<keyword evidence="11" id="KW-0762">Sugar transport</keyword>
<evidence type="ECO:0000256" key="1">
    <source>
        <dbReference type="ARBA" id="ARBA00004141"/>
    </source>
</evidence>
<evidence type="ECO:0000256" key="5">
    <source>
        <dbReference type="ARBA" id="ARBA00022989"/>
    </source>
</evidence>
<evidence type="ECO:0000256" key="2">
    <source>
        <dbReference type="ARBA" id="ARBA00010992"/>
    </source>
</evidence>
<dbReference type="InterPro" id="IPR020846">
    <property type="entry name" value="MFS_dom"/>
</dbReference>
<evidence type="ECO:0000259" key="10">
    <source>
        <dbReference type="PROSITE" id="PS50850"/>
    </source>
</evidence>
<dbReference type="GO" id="GO:0016020">
    <property type="term" value="C:membrane"/>
    <property type="evidence" value="ECO:0007669"/>
    <property type="project" value="UniProtKB-SubCell"/>
</dbReference>
<dbReference type="GO" id="GO:0005351">
    <property type="term" value="F:carbohydrate:proton symporter activity"/>
    <property type="evidence" value="ECO:0007669"/>
    <property type="project" value="TreeGrafter"/>
</dbReference>
<name>A0A0N1P0G6_9EURO</name>
<protein>
    <submittedName>
        <fullName evidence="11">Sugar transporter STL1</fullName>
    </submittedName>
</protein>
<keyword evidence="6 9" id="KW-0472">Membrane</keyword>
<evidence type="ECO:0000313" key="12">
    <source>
        <dbReference type="Proteomes" id="UP000038010"/>
    </source>
</evidence>
<feature type="transmembrane region" description="Helical" evidence="9">
    <location>
        <begin position="87"/>
        <end position="109"/>
    </location>
</feature>
<comment type="subcellular location">
    <subcellularLocation>
        <location evidence="1">Membrane</location>
        <topology evidence="1">Multi-pass membrane protein</topology>
    </subcellularLocation>
</comment>
<feature type="transmembrane region" description="Helical" evidence="9">
    <location>
        <begin position="12"/>
        <end position="30"/>
    </location>
</feature>
<sequence length="533" mass="58260">MGRRYLGGSGQRLTVWISIASSTVLIFYGYDQGVFGNVLVSEDFLRTVGYPSVTAQGTMTSVYNLGCFAGALSTLYTGDKLGRPRTLILGSCTIAVGAIVQAACMNAAMQYAGRVIAGMGTGMNTATAGVWQSETSKMRSRGKLIIIQMANCITGFAISNWLTLGFSFAPGSVSWRFPLAFQMFFTILICLMCPFLPDSPRLLIRKGKYDEAYEVLAALEGNGATVNSPVVRTQFAIIKQVLDEEYAVKYTWWQILTGKGPSGVLRRMVLGAWMQASNQISGINVTSYYMTYVFINAINFSQLTARILAAAGAMDYLFFSFMAYFVIERFGRRSVMMTSAAACSICWTVIAISLGLSETGRADSYTMGAVAVSFFFLFFASFAMGVLGVPWLYPTEVNALAFRAKGASLAMSTNWIMNYMVAQITPPGIDNLGYKFWIIWAVICAAFVPITYLFYPETANRSLEDIDRFFHSNHGILVFNNKVATQLKRPEIYEEADRRVAAAHEKVGAGADQADEGKEAGATLVEENGAARA</sequence>
<feature type="transmembrane region" description="Helical" evidence="9">
    <location>
        <begin position="307"/>
        <end position="327"/>
    </location>
</feature>
<feature type="transmembrane region" description="Helical" evidence="9">
    <location>
        <begin position="144"/>
        <end position="169"/>
    </location>
</feature>
<feature type="region of interest" description="Disordered" evidence="8">
    <location>
        <begin position="504"/>
        <end position="533"/>
    </location>
</feature>
<evidence type="ECO:0000256" key="6">
    <source>
        <dbReference type="ARBA" id="ARBA00023136"/>
    </source>
</evidence>
<feature type="transmembrane region" description="Helical" evidence="9">
    <location>
        <begin position="115"/>
        <end position="132"/>
    </location>
</feature>
<feature type="transmembrane region" description="Helical" evidence="9">
    <location>
        <begin position="50"/>
        <end position="75"/>
    </location>
</feature>
<evidence type="ECO:0000256" key="9">
    <source>
        <dbReference type="SAM" id="Phobius"/>
    </source>
</evidence>
<dbReference type="Gene3D" id="1.20.1250.20">
    <property type="entry name" value="MFS general substrate transporter like domains"/>
    <property type="match status" value="1"/>
</dbReference>
<dbReference type="AlphaFoldDB" id="A0A0N1P0G6"/>
<feature type="transmembrane region" description="Helical" evidence="9">
    <location>
        <begin position="437"/>
        <end position="455"/>
    </location>
</feature>
<feature type="transmembrane region" description="Helical" evidence="9">
    <location>
        <begin position="334"/>
        <end position="356"/>
    </location>
</feature>
<gene>
    <name evidence="11" type="ORF">AB675_9703</name>
</gene>